<name>A0A0F9PBE2_9ZZZZ</name>
<gene>
    <name evidence="1" type="ORF">LCGC14_0921310</name>
</gene>
<sequence>MHEPELGKKGSMNAMRRYLQHDCRMLQVWAGKTDADDDYVTYISSDLSHFAVLSSDKGTREYTVSTIGDVIFMHEKNLLKLAEMNE</sequence>
<comment type="caution">
    <text evidence="1">The sequence shown here is derived from an EMBL/GenBank/DDBJ whole genome shotgun (WGS) entry which is preliminary data.</text>
</comment>
<protein>
    <submittedName>
        <fullName evidence="1">Uncharacterized protein</fullName>
    </submittedName>
</protein>
<dbReference type="AlphaFoldDB" id="A0A0F9PBE2"/>
<accession>A0A0F9PBE2</accession>
<dbReference type="EMBL" id="LAZR01003114">
    <property type="protein sequence ID" value="KKN21827.1"/>
    <property type="molecule type" value="Genomic_DNA"/>
</dbReference>
<proteinExistence type="predicted"/>
<evidence type="ECO:0000313" key="1">
    <source>
        <dbReference type="EMBL" id="KKN21827.1"/>
    </source>
</evidence>
<organism evidence="1">
    <name type="scientific">marine sediment metagenome</name>
    <dbReference type="NCBI Taxonomy" id="412755"/>
    <lineage>
        <taxon>unclassified sequences</taxon>
        <taxon>metagenomes</taxon>
        <taxon>ecological metagenomes</taxon>
    </lineage>
</organism>
<reference evidence="1" key="1">
    <citation type="journal article" date="2015" name="Nature">
        <title>Complex archaea that bridge the gap between prokaryotes and eukaryotes.</title>
        <authorList>
            <person name="Spang A."/>
            <person name="Saw J.H."/>
            <person name="Jorgensen S.L."/>
            <person name="Zaremba-Niedzwiedzka K."/>
            <person name="Martijn J."/>
            <person name="Lind A.E."/>
            <person name="van Eijk R."/>
            <person name="Schleper C."/>
            <person name="Guy L."/>
            <person name="Ettema T.J."/>
        </authorList>
    </citation>
    <scope>NUCLEOTIDE SEQUENCE</scope>
</reference>